<dbReference type="GO" id="GO:0004499">
    <property type="term" value="F:N,N-dimethylaniline monooxygenase activity"/>
    <property type="evidence" value="ECO:0007669"/>
    <property type="project" value="InterPro"/>
</dbReference>
<keyword evidence="2" id="KW-0285">Flavoprotein</keyword>
<dbReference type="AlphaFoldDB" id="A0A1I6GKU1"/>
<evidence type="ECO:0000313" key="8">
    <source>
        <dbReference type="EMBL" id="SFR42835.1"/>
    </source>
</evidence>
<dbReference type="RefSeq" id="WP_090199184.1">
    <property type="nucleotide sequence ID" value="NZ_FOYP01000001.1"/>
</dbReference>
<evidence type="ECO:0000256" key="3">
    <source>
        <dbReference type="ARBA" id="ARBA00022827"/>
    </source>
</evidence>
<comment type="similarity">
    <text evidence="1">Belongs to the FMO family.</text>
</comment>
<keyword evidence="5" id="KW-0560">Oxidoreductase</keyword>
<keyword evidence="9" id="KW-1185">Reference proteome</keyword>
<evidence type="ECO:0000313" key="9">
    <source>
        <dbReference type="Proteomes" id="UP000199478"/>
    </source>
</evidence>
<sequence>MPNCIVIGAGPGGLVCTKELLEAGITDVVCLEKDASVGGIFKRSYDSLYLTSSAAFSMFSDFWIGDGKAHEFWTKAEVVDYWTCYADHFGVTEKIRFGCNVSSAAQSDDGRWTVTLDNGDRLQADHLLIAPGNNIHPVTPDWASRLGAISYVHACDYKNADAFVGKNVLIVGGGESASDIALEISKVAAKCSVSLRNGTGWVVPRERNGNATDLSTHRGLWTLPRDDGAKISRALLDRDTKAGKSDPAMAALAQLNKAVTAKKGIWGTYGTKSFSLPRAIAEYGCQIVGEVTAIDEASRTLTCADGKKIGPIDCVVFATGYRSHVPFLDAPLADMDPRALFKHMIHPDIGLGLFWIGFARPTFGSQFPIMEMQARYCAQLISGRCSLPAKDAMIAQASADKDRYLDQFEATGARVRGLVDYFGYMDQLAALVGCAPPLWRYAFTRPRLWRHLVYGPAQATQFRLEGPGAKPELARDFIMKIPTSPLNKVVKVGLFLRALRLLRLR</sequence>
<dbReference type="Pfam" id="PF00743">
    <property type="entry name" value="FMO-like"/>
    <property type="match status" value="1"/>
</dbReference>
<dbReference type="InterPro" id="IPR050346">
    <property type="entry name" value="FMO-like"/>
</dbReference>
<keyword evidence="8" id="KW-0503">Monooxygenase</keyword>
<dbReference type="PANTHER" id="PTHR23023">
    <property type="entry name" value="DIMETHYLANILINE MONOOXYGENASE"/>
    <property type="match status" value="1"/>
</dbReference>
<dbReference type="Gene3D" id="3.50.50.60">
    <property type="entry name" value="FAD/NAD(P)-binding domain"/>
    <property type="match status" value="1"/>
</dbReference>
<reference evidence="9" key="1">
    <citation type="submission" date="2016-10" db="EMBL/GenBank/DDBJ databases">
        <authorList>
            <person name="Varghese N."/>
            <person name="Submissions S."/>
        </authorList>
    </citation>
    <scope>NUCLEOTIDE SEQUENCE [LARGE SCALE GENOMIC DNA]</scope>
    <source>
        <strain evidence="9">DSM 26879</strain>
    </source>
</reference>
<dbReference type="Proteomes" id="UP000199478">
    <property type="component" value="Unassembled WGS sequence"/>
</dbReference>
<dbReference type="GO" id="GO:0034899">
    <property type="term" value="F:trimethylamine monooxygenase activity"/>
    <property type="evidence" value="ECO:0007669"/>
    <property type="project" value="UniProtKB-EC"/>
</dbReference>
<evidence type="ECO:0000256" key="1">
    <source>
        <dbReference type="ARBA" id="ARBA00009183"/>
    </source>
</evidence>
<keyword evidence="4" id="KW-0521">NADP</keyword>
<dbReference type="EC" id="1.14.13.148" evidence="6"/>
<dbReference type="GO" id="GO:0050661">
    <property type="term" value="F:NADP binding"/>
    <property type="evidence" value="ECO:0007669"/>
    <property type="project" value="InterPro"/>
</dbReference>
<evidence type="ECO:0000256" key="4">
    <source>
        <dbReference type="ARBA" id="ARBA00022857"/>
    </source>
</evidence>
<name>A0A1I6GKU1_9RHOB</name>
<dbReference type="InterPro" id="IPR036188">
    <property type="entry name" value="FAD/NAD-bd_sf"/>
</dbReference>
<evidence type="ECO:0000256" key="2">
    <source>
        <dbReference type="ARBA" id="ARBA00022630"/>
    </source>
</evidence>
<evidence type="ECO:0000256" key="6">
    <source>
        <dbReference type="ARBA" id="ARBA00034528"/>
    </source>
</evidence>
<keyword evidence="3" id="KW-0274">FAD</keyword>
<protein>
    <recommendedName>
        <fullName evidence="7">Trimethylamine monooxygenase</fullName>
        <ecNumber evidence="6">1.14.13.148</ecNumber>
    </recommendedName>
</protein>
<dbReference type="EMBL" id="FOYP01000001">
    <property type="protein sequence ID" value="SFR42835.1"/>
    <property type="molecule type" value="Genomic_DNA"/>
</dbReference>
<dbReference type="SUPFAM" id="SSF51905">
    <property type="entry name" value="FAD/NAD(P)-binding domain"/>
    <property type="match status" value="2"/>
</dbReference>
<dbReference type="PRINTS" id="PR00370">
    <property type="entry name" value="FMOXYGENASE"/>
</dbReference>
<dbReference type="GO" id="GO:0050660">
    <property type="term" value="F:flavin adenine dinucleotide binding"/>
    <property type="evidence" value="ECO:0007669"/>
    <property type="project" value="InterPro"/>
</dbReference>
<proteinExistence type="inferred from homology"/>
<dbReference type="STRING" id="390270.SAMN04488005_1828"/>
<gene>
    <name evidence="8" type="ORF">SAMN04488005_1828</name>
</gene>
<dbReference type="OrthoDB" id="9790219at2"/>
<dbReference type="InterPro" id="IPR000960">
    <property type="entry name" value="Flavin_mOase"/>
</dbReference>
<accession>A0A1I6GKU1</accession>
<organism evidence="8 9">
    <name type="scientific">Yoonia tamlensis</name>
    <dbReference type="NCBI Taxonomy" id="390270"/>
    <lineage>
        <taxon>Bacteria</taxon>
        <taxon>Pseudomonadati</taxon>
        <taxon>Pseudomonadota</taxon>
        <taxon>Alphaproteobacteria</taxon>
        <taxon>Rhodobacterales</taxon>
        <taxon>Paracoccaceae</taxon>
        <taxon>Yoonia</taxon>
    </lineage>
</organism>
<dbReference type="PIRSF" id="PIRSF000332">
    <property type="entry name" value="FMO"/>
    <property type="match status" value="1"/>
</dbReference>
<dbReference type="InterPro" id="IPR020946">
    <property type="entry name" value="Flavin_mOase-like"/>
</dbReference>
<evidence type="ECO:0000256" key="5">
    <source>
        <dbReference type="ARBA" id="ARBA00023002"/>
    </source>
</evidence>
<evidence type="ECO:0000256" key="7">
    <source>
        <dbReference type="ARBA" id="ARBA00035159"/>
    </source>
</evidence>